<evidence type="ECO:0000256" key="4">
    <source>
        <dbReference type="ARBA" id="ARBA00022692"/>
    </source>
</evidence>
<feature type="transmembrane region" description="Helical" evidence="7">
    <location>
        <begin position="366"/>
        <end position="387"/>
    </location>
</feature>
<feature type="transmembrane region" description="Helical" evidence="7">
    <location>
        <begin position="426"/>
        <end position="444"/>
    </location>
</feature>
<feature type="transmembrane region" description="Helical" evidence="7">
    <location>
        <begin position="450"/>
        <end position="472"/>
    </location>
</feature>
<feature type="transmembrane region" description="Helical" evidence="7">
    <location>
        <begin position="87"/>
        <end position="111"/>
    </location>
</feature>
<accession>A0A6N8DPL4</accession>
<comment type="subcellular location">
    <subcellularLocation>
        <location evidence="1">Cell membrane</location>
        <topology evidence="1">Multi-pass membrane protein</topology>
    </subcellularLocation>
</comment>
<comment type="similarity">
    <text evidence="2">Belongs to the polysaccharide synthase family.</text>
</comment>
<dbReference type="Proteomes" id="UP000439113">
    <property type="component" value="Unassembled WGS sequence"/>
</dbReference>
<organism evidence="8 9">
    <name type="scientific">Rhodoblastus acidophilus</name>
    <name type="common">Rhodopseudomonas acidophila</name>
    <dbReference type="NCBI Taxonomy" id="1074"/>
    <lineage>
        <taxon>Bacteria</taxon>
        <taxon>Pseudomonadati</taxon>
        <taxon>Pseudomonadota</taxon>
        <taxon>Alphaproteobacteria</taxon>
        <taxon>Hyphomicrobiales</taxon>
        <taxon>Rhodoblastaceae</taxon>
        <taxon>Rhodoblastus</taxon>
    </lineage>
</organism>
<dbReference type="PANTHER" id="PTHR30250">
    <property type="entry name" value="PST FAMILY PREDICTED COLANIC ACID TRANSPORTER"/>
    <property type="match status" value="1"/>
</dbReference>
<reference evidence="8 9" key="1">
    <citation type="submission" date="2019-11" db="EMBL/GenBank/DDBJ databases">
        <title>Whole-genome sequence of a Rhodoblastus acidophilus DSM 142.</title>
        <authorList>
            <person name="Kyndt J.A."/>
            <person name="Meyer T.E."/>
        </authorList>
    </citation>
    <scope>NUCLEOTIDE SEQUENCE [LARGE SCALE GENOMIC DNA]</scope>
    <source>
        <strain evidence="8 9">DSM 142</strain>
    </source>
</reference>
<feature type="transmembrane region" description="Helical" evidence="7">
    <location>
        <begin position="337"/>
        <end position="354"/>
    </location>
</feature>
<evidence type="ECO:0000313" key="8">
    <source>
        <dbReference type="EMBL" id="MTV32510.1"/>
    </source>
</evidence>
<dbReference type="Pfam" id="PF13440">
    <property type="entry name" value="Polysacc_synt_3"/>
    <property type="match status" value="1"/>
</dbReference>
<sequence length="509" mass="55041">MPDNSDKGASAAPEIGKAAASGVAWTVLLNIGSRVVTLLSQLVLAKLLAPAEFGILGLAYTITFFFSSLTSFGIEDVFQQRHTRMRFWATQAFVLSLGAATLGALAMAAYAPIGAKLYHDDEVARLVWIVAVSLPIAALSTVPQARLKSMLRFKFLAVYGSVELVATQLLMIVFAWRGLGAVSFVLPLPLLAIVRAVVMWRTAPMPLRPFRLAKGTSRMLRRGASVFGISMLYVCISQGDFITLGLLATPAVVGTYYFAYRIVSQPVLMLASNFSSVLRPTLVTLNREPVRQRDIAFKMAEFLGLVTVPVCFMQAAIADPGLQLVLGARWMESVPLIQILSIGLPLDAVSWAAGSLLQARGGFSKLLGYQCVSAPFFFIFVGLGAIMGSSVGVAIGVSVYYILHPIYLTSIVFLKEGISIRRILSCFYVPVLLAGTTIGGAYAVSQAPMLSGRLILQIAVVVVLGGCAYLLAVRHWAPHVYRDVRDRLRHVLPIERVVSRTLSVGRART</sequence>
<dbReference type="RefSeq" id="WP_155447199.1">
    <property type="nucleotide sequence ID" value="NZ_JAOQNR010000017.1"/>
</dbReference>
<feature type="transmembrane region" description="Helical" evidence="7">
    <location>
        <begin position="47"/>
        <end position="66"/>
    </location>
</feature>
<dbReference type="EMBL" id="WNKS01000017">
    <property type="protein sequence ID" value="MTV32510.1"/>
    <property type="molecule type" value="Genomic_DNA"/>
</dbReference>
<protein>
    <submittedName>
        <fullName evidence="8">Oligosaccharide flippase family protein</fullName>
    </submittedName>
</protein>
<name>A0A6N8DPL4_RHOAC</name>
<feature type="transmembrane region" description="Helical" evidence="7">
    <location>
        <begin position="155"/>
        <end position="176"/>
    </location>
</feature>
<comment type="caution">
    <text evidence="8">The sequence shown here is derived from an EMBL/GenBank/DDBJ whole genome shotgun (WGS) entry which is preliminary data.</text>
</comment>
<dbReference type="GO" id="GO:0005886">
    <property type="term" value="C:plasma membrane"/>
    <property type="evidence" value="ECO:0007669"/>
    <property type="project" value="UniProtKB-SubCell"/>
</dbReference>
<keyword evidence="5 7" id="KW-1133">Transmembrane helix</keyword>
<evidence type="ECO:0000256" key="2">
    <source>
        <dbReference type="ARBA" id="ARBA00007430"/>
    </source>
</evidence>
<keyword evidence="4 7" id="KW-0812">Transmembrane</keyword>
<dbReference type="AlphaFoldDB" id="A0A6N8DPL4"/>
<evidence type="ECO:0000256" key="7">
    <source>
        <dbReference type="SAM" id="Phobius"/>
    </source>
</evidence>
<feature type="transmembrane region" description="Helical" evidence="7">
    <location>
        <begin position="123"/>
        <end position="143"/>
    </location>
</feature>
<evidence type="ECO:0000256" key="3">
    <source>
        <dbReference type="ARBA" id="ARBA00022475"/>
    </source>
</evidence>
<feature type="transmembrane region" description="Helical" evidence="7">
    <location>
        <begin position="182"/>
        <end position="203"/>
    </location>
</feature>
<evidence type="ECO:0000256" key="1">
    <source>
        <dbReference type="ARBA" id="ARBA00004651"/>
    </source>
</evidence>
<evidence type="ECO:0000313" key="9">
    <source>
        <dbReference type="Proteomes" id="UP000439113"/>
    </source>
</evidence>
<feature type="transmembrane region" description="Helical" evidence="7">
    <location>
        <begin position="299"/>
        <end position="317"/>
    </location>
</feature>
<gene>
    <name evidence="8" type="ORF">GJ654_16110</name>
</gene>
<dbReference type="PANTHER" id="PTHR30250:SF10">
    <property type="entry name" value="LIPOPOLYSACCHARIDE BIOSYNTHESIS PROTEIN WZXC"/>
    <property type="match status" value="1"/>
</dbReference>
<evidence type="ECO:0000256" key="6">
    <source>
        <dbReference type="ARBA" id="ARBA00023136"/>
    </source>
</evidence>
<proteinExistence type="inferred from homology"/>
<feature type="transmembrane region" description="Helical" evidence="7">
    <location>
        <begin position="393"/>
        <end position="414"/>
    </location>
</feature>
<keyword evidence="6 7" id="KW-0472">Membrane</keyword>
<feature type="transmembrane region" description="Helical" evidence="7">
    <location>
        <begin position="224"/>
        <end position="246"/>
    </location>
</feature>
<keyword evidence="3" id="KW-1003">Cell membrane</keyword>
<evidence type="ECO:0000256" key="5">
    <source>
        <dbReference type="ARBA" id="ARBA00022989"/>
    </source>
</evidence>
<dbReference type="InterPro" id="IPR050833">
    <property type="entry name" value="Poly_Biosynth_Transport"/>
</dbReference>
<dbReference type="OrthoDB" id="8448304at2"/>